<dbReference type="PROSITE" id="PS50893">
    <property type="entry name" value="ABC_TRANSPORTER_2"/>
    <property type="match status" value="2"/>
</dbReference>
<dbReference type="SMART" id="SM00382">
    <property type="entry name" value="AAA"/>
    <property type="match status" value="2"/>
</dbReference>
<feature type="compositionally biased region" description="Polar residues" evidence="5">
    <location>
        <begin position="646"/>
        <end position="655"/>
    </location>
</feature>
<dbReference type="PANTHER" id="PTHR43790">
    <property type="entry name" value="CARBOHYDRATE TRANSPORT ATP-BINDING PROTEIN MG119-RELATED"/>
    <property type="match status" value="1"/>
</dbReference>
<dbReference type="Proteomes" id="UP001595858">
    <property type="component" value="Unassembled WGS sequence"/>
</dbReference>
<dbReference type="Pfam" id="PF00005">
    <property type="entry name" value="ABC_tran"/>
    <property type="match status" value="2"/>
</dbReference>
<feature type="domain" description="ABC transporter" evidence="6">
    <location>
        <begin position="307"/>
        <end position="550"/>
    </location>
</feature>
<evidence type="ECO:0000256" key="4">
    <source>
        <dbReference type="ARBA" id="ARBA00022840"/>
    </source>
</evidence>
<accession>A0ABV9SKQ5</accession>
<dbReference type="RefSeq" id="WP_344140244.1">
    <property type="nucleotide sequence ID" value="NZ_BAAAQI010000001.1"/>
</dbReference>
<gene>
    <name evidence="7" type="ORF">ACFPCZ_07525</name>
</gene>
<feature type="compositionally biased region" description="Gly residues" evidence="5">
    <location>
        <begin position="621"/>
        <end position="635"/>
    </location>
</feature>
<sequence>MDTRAVDTPPLLRMSGVRKRYGGVTALAGADFGAEAGSVHAVLGPNGSGKSTLLKVLTGVVRPDAGEVLLEDRRLRPRGPRDTLAAGVSAVYQELSLIEDFTVLDNLVLGVEPTRFGLRDRRAARARARPWLERFAPAFGGRVPADERVADLDPGERQVVEICKALVRDPRVLVLDEATASLRRAQVRVLFDVVAELRERGVLILFITHRLAEIRAVCDRATIMRNGRDVTTVAVGETAEAELVELMSEGSAPAAAHPGGAAAGAGGPVTGSPVTDASGAGGSVTGGSVTGGSVAGGAGGATASGSAGSEPLLEVADLTGDRLDHVSFQVRPGEVLGLGGLQGQGQSELLAALFGARRRSGGTVRLGGRSVHPRSPKQAVRAGFAYVPGNRGVQGLALGRPILENFALPSVGRRAALGVALSKRREAAEARSVAERIGTRYGSLDDPVSTLSGGNQQKIVVGKWFPTDPRVVLMDDPAKGIDVGAKAEMFAVVAELAAAGAAVVLGSSDDRELVEVCDRVLVLFEGRVVDEVAGERLTEDTLIASAMHVTEANGTAASGPAPGATSAEDRPPAPTAEARPDAGTGEAAQEAPAPKARPRTPTAGARGTSGPEDTVPEEDTGGAGPSGAASGGDPGGAESDPARSAPASTDNGGGA</sequence>
<feature type="domain" description="ABC transporter" evidence="6">
    <location>
        <begin position="12"/>
        <end position="251"/>
    </location>
</feature>
<proteinExistence type="predicted"/>
<evidence type="ECO:0000256" key="1">
    <source>
        <dbReference type="ARBA" id="ARBA00022448"/>
    </source>
</evidence>
<keyword evidence="1" id="KW-0813">Transport</keyword>
<dbReference type="InterPro" id="IPR003593">
    <property type="entry name" value="AAA+_ATPase"/>
</dbReference>
<dbReference type="GO" id="GO:0005524">
    <property type="term" value="F:ATP binding"/>
    <property type="evidence" value="ECO:0007669"/>
    <property type="project" value="UniProtKB-KW"/>
</dbReference>
<evidence type="ECO:0000256" key="5">
    <source>
        <dbReference type="SAM" id="MobiDB-lite"/>
    </source>
</evidence>
<dbReference type="PANTHER" id="PTHR43790:SF9">
    <property type="entry name" value="GALACTOFURANOSE TRANSPORTER ATP-BINDING PROTEIN YTFR"/>
    <property type="match status" value="1"/>
</dbReference>
<name>A0ABV9SKQ5_9ACTN</name>
<dbReference type="InterPro" id="IPR003439">
    <property type="entry name" value="ABC_transporter-like_ATP-bd"/>
</dbReference>
<organism evidence="7 8">
    <name type="scientific">Streptomonospora arabica</name>
    <dbReference type="NCBI Taxonomy" id="412417"/>
    <lineage>
        <taxon>Bacteria</taxon>
        <taxon>Bacillati</taxon>
        <taxon>Actinomycetota</taxon>
        <taxon>Actinomycetes</taxon>
        <taxon>Streptosporangiales</taxon>
        <taxon>Nocardiopsidaceae</taxon>
        <taxon>Streptomonospora</taxon>
    </lineage>
</organism>
<evidence type="ECO:0000256" key="2">
    <source>
        <dbReference type="ARBA" id="ARBA00022737"/>
    </source>
</evidence>
<keyword evidence="8" id="KW-1185">Reference proteome</keyword>
<dbReference type="CDD" id="cd03215">
    <property type="entry name" value="ABC_Carb_Monos_II"/>
    <property type="match status" value="1"/>
</dbReference>
<feature type="compositionally biased region" description="Low complexity" evidence="5">
    <location>
        <begin position="251"/>
        <end position="260"/>
    </location>
</feature>
<dbReference type="InterPro" id="IPR017871">
    <property type="entry name" value="ABC_transporter-like_CS"/>
</dbReference>
<feature type="region of interest" description="Disordered" evidence="5">
    <location>
        <begin position="553"/>
        <end position="655"/>
    </location>
</feature>
<dbReference type="SUPFAM" id="SSF52540">
    <property type="entry name" value="P-loop containing nucleoside triphosphate hydrolases"/>
    <property type="match status" value="2"/>
</dbReference>
<evidence type="ECO:0000313" key="8">
    <source>
        <dbReference type="Proteomes" id="UP001595858"/>
    </source>
</evidence>
<dbReference type="InterPro" id="IPR027417">
    <property type="entry name" value="P-loop_NTPase"/>
</dbReference>
<dbReference type="PROSITE" id="PS00211">
    <property type="entry name" value="ABC_TRANSPORTER_1"/>
    <property type="match status" value="1"/>
</dbReference>
<feature type="compositionally biased region" description="Low complexity" evidence="5">
    <location>
        <begin position="554"/>
        <end position="566"/>
    </location>
</feature>
<protein>
    <submittedName>
        <fullName evidence="7">ATP-binding cassette domain-containing protein</fullName>
    </submittedName>
</protein>
<dbReference type="CDD" id="cd03216">
    <property type="entry name" value="ABC_Carb_Monos_I"/>
    <property type="match status" value="1"/>
</dbReference>
<evidence type="ECO:0000259" key="6">
    <source>
        <dbReference type="PROSITE" id="PS50893"/>
    </source>
</evidence>
<dbReference type="Gene3D" id="3.40.50.300">
    <property type="entry name" value="P-loop containing nucleotide triphosphate hydrolases"/>
    <property type="match status" value="2"/>
</dbReference>
<keyword evidence="3" id="KW-0547">Nucleotide-binding</keyword>
<evidence type="ECO:0000313" key="7">
    <source>
        <dbReference type="EMBL" id="MFC4866476.1"/>
    </source>
</evidence>
<comment type="caution">
    <text evidence="7">The sequence shown here is derived from an EMBL/GenBank/DDBJ whole genome shotgun (WGS) entry which is preliminary data.</text>
</comment>
<evidence type="ECO:0000256" key="3">
    <source>
        <dbReference type="ARBA" id="ARBA00022741"/>
    </source>
</evidence>
<keyword evidence="2" id="KW-0677">Repeat</keyword>
<feature type="compositionally biased region" description="Low complexity" evidence="5">
    <location>
        <begin position="591"/>
        <end position="608"/>
    </location>
</feature>
<dbReference type="InterPro" id="IPR050107">
    <property type="entry name" value="ABC_carbohydrate_import_ATPase"/>
</dbReference>
<feature type="region of interest" description="Disordered" evidence="5">
    <location>
        <begin position="251"/>
        <end position="283"/>
    </location>
</feature>
<dbReference type="EMBL" id="JBHSIY010000006">
    <property type="protein sequence ID" value="MFC4866476.1"/>
    <property type="molecule type" value="Genomic_DNA"/>
</dbReference>
<reference evidence="8" key="1">
    <citation type="journal article" date="2019" name="Int. J. Syst. Evol. Microbiol.">
        <title>The Global Catalogue of Microorganisms (GCM) 10K type strain sequencing project: providing services to taxonomists for standard genome sequencing and annotation.</title>
        <authorList>
            <consortium name="The Broad Institute Genomics Platform"/>
            <consortium name="The Broad Institute Genome Sequencing Center for Infectious Disease"/>
            <person name="Wu L."/>
            <person name="Ma J."/>
        </authorList>
    </citation>
    <scope>NUCLEOTIDE SEQUENCE [LARGE SCALE GENOMIC DNA]</scope>
    <source>
        <strain evidence="8">CGMCC 4.7304</strain>
    </source>
</reference>
<keyword evidence="4 7" id="KW-0067">ATP-binding</keyword>